<evidence type="ECO:0000256" key="4">
    <source>
        <dbReference type="ARBA" id="ARBA00023014"/>
    </source>
</evidence>
<evidence type="ECO:0000256" key="1">
    <source>
        <dbReference type="ARBA" id="ARBA00022691"/>
    </source>
</evidence>
<reference evidence="6" key="2">
    <citation type="submission" date="2023-03" db="EMBL/GenBank/DDBJ databases">
        <authorList>
            <person name="Zhang Z."/>
        </authorList>
    </citation>
    <scope>NUCLEOTIDE SEQUENCE</scope>
    <source>
        <strain evidence="6">DSA</strain>
    </source>
</reference>
<keyword evidence="4" id="KW-0411">Iron-sulfur</keyword>
<keyword evidence="3" id="KW-0408">Iron</keyword>
<keyword evidence="7" id="KW-1185">Reference proteome</keyword>
<dbReference type="SUPFAM" id="SSF102114">
    <property type="entry name" value="Radical SAM enzymes"/>
    <property type="match status" value="1"/>
</dbReference>
<evidence type="ECO:0000256" key="2">
    <source>
        <dbReference type="ARBA" id="ARBA00022723"/>
    </source>
</evidence>
<dbReference type="InterPro" id="IPR054698">
    <property type="entry name" value="rSAM_Se_TrsS"/>
</dbReference>
<dbReference type="SFLD" id="SFLDG01067">
    <property type="entry name" value="SPASM/twitch_domain_containing"/>
    <property type="match status" value="1"/>
</dbReference>
<dbReference type="PANTHER" id="PTHR43306:SF1">
    <property type="entry name" value="7,8-DIHYDRO-6-HYDROXYMETHYLPTERIN DIMETHYLTRANSFERASE"/>
    <property type="match status" value="1"/>
</dbReference>
<keyword evidence="1" id="KW-0949">S-adenosyl-L-methionine</keyword>
<dbReference type="InterPro" id="IPR007197">
    <property type="entry name" value="rSAM"/>
</dbReference>
<reference evidence="6" key="1">
    <citation type="journal article" date="2023" name="J. Hazard. Mater.">
        <title>Anaerobic biodegradation of pyrene and benzo[a]pyrene by a new sulfate-reducing Desulforamulus aquiferis strain DSA.</title>
        <authorList>
            <person name="Zhang Z."/>
            <person name="Sun J."/>
            <person name="Gong X."/>
            <person name="Wang C."/>
            <person name="Wang H."/>
        </authorList>
    </citation>
    <scope>NUCLEOTIDE SEQUENCE</scope>
    <source>
        <strain evidence="6">DSA</strain>
    </source>
</reference>
<dbReference type="CDD" id="cd01335">
    <property type="entry name" value="Radical_SAM"/>
    <property type="match status" value="1"/>
</dbReference>
<name>A0AAW7ZE49_9FIRM</name>
<protein>
    <submittedName>
        <fullName evidence="6">Radical SAM protein</fullName>
    </submittedName>
</protein>
<dbReference type="PANTHER" id="PTHR43306">
    <property type="entry name" value="7,8-DIHYDRO-6-HYDROXYMETHYLPTERIN DIMETHYLTRANSFERASE"/>
    <property type="match status" value="1"/>
</dbReference>
<organism evidence="6 7">
    <name type="scientific">Desulforamulus aquiferis</name>
    <dbReference type="NCBI Taxonomy" id="1397668"/>
    <lineage>
        <taxon>Bacteria</taxon>
        <taxon>Bacillati</taxon>
        <taxon>Bacillota</taxon>
        <taxon>Clostridia</taxon>
        <taxon>Eubacteriales</taxon>
        <taxon>Peptococcaceae</taxon>
        <taxon>Desulforamulus</taxon>
    </lineage>
</organism>
<feature type="domain" description="Radical SAM core" evidence="5">
    <location>
        <begin position="75"/>
        <end position="287"/>
    </location>
</feature>
<dbReference type="InterPro" id="IPR034474">
    <property type="entry name" value="Methyltransferase_Class_D"/>
</dbReference>
<dbReference type="SFLD" id="SFLDG01100">
    <property type="entry name" value="methyltransferase_(Class_D)"/>
    <property type="match status" value="1"/>
</dbReference>
<dbReference type="Pfam" id="PF23545">
    <property type="entry name" value="Zn_ribbon_HMPTM"/>
    <property type="match status" value="1"/>
</dbReference>
<dbReference type="PROSITE" id="PS51918">
    <property type="entry name" value="RADICAL_SAM"/>
    <property type="match status" value="1"/>
</dbReference>
<sequence>MKRLPARRELKGRDVFLVKECSEHGSFETILWKGSPESIDYQGWARPKIPSRPKLSFTEVQRGCPFDCGLCSEHRQHSCTVLLEITKRCNLGCAFCFADAGTKKLPDPDLEVIKGWFERVLLAGGPYNIQLSGGEPSLRDDLPEIIKLGKSLGFNFIQLNTNGIRLAEDPDFVKKCKIAGLTSIFLQFDGTEDDIYKSLRGRPLLNLKKKALERCVEYNIGVVLVPTLVPGVNVHNIGAIIDLALNYLPTVRGVHFQPVSYFGRYPEPPADNDRITIPEVIREIEVQSKGLINKESFKPPGCENALCSFHGNFILMPEGELRPWTKHEGCCGKVEKAEEGAAKARNFVAKYWSAPEKLGVSLGAGGGAFSLWDSFIERTRTHSFSISGMAFQDAWNLDIERLKDCCIHVMSPEGGLIPFCAYNLTNSKGQPLYR</sequence>
<gene>
    <name evidence="6" type="ORF">P6N53_09940</name>
</gene>
<dbReference type="SMART" id="SM00729">
    <property type="entry name" value="Elp3"/>
    <property type="match status" value="1"/>
</dbReference>
<dbReference type="Gene3D" id="3.20.20.70">
    <property type="entry name" value="Aldolase class I"/>
    <property type="match status" value="1"/>
</dbReference>
<accession>A0AAW7ZE49</accession>
<evidence type="ECO:0000313" key="6">
    <source>
        <dbReference type="EMBL" id="MDO7787540.1"/>
    </source>
</evidence>
<evidence type="ECO:0000259" key="5">
    <source>
        <dbReference type="PROSITE" id="PS51918"/>
    </source>
</evidence>
<dbReference type="InterPro" id="IPR058240">
    <property type="entry name" value="rSAM_sf"/>
</dbReference>
<dbReference type="SFLD" id="SFLDS00029">
    <property type="entry name" value="Radical_SAM"/>
    <property type="match status" value="1"/>
</dbReference>
<dbReference type="Proteomes" id="UP001172911">
    <property type="component" value="Unassembled WGS sequence"/>
</dbReference>
<dbReference type="EMBL" id="JARPTC010000014">
    <property type="protein sequence ID" value="MDO7787540.1"/>
    <property type="molecule type" value="Genomic_DNA"/>
</dbReference>
<keyword evidence="2" id="KW-0479">Metal-binding</keyword>
<dbReference type="GO" id="GO:0051536">
    <property type="term" value="F:iron-sulfur cluster binding"/>
    <property type="evidence" value="ECO:0007669"/>
    <property type="project" value="UniProtKB-KW"/>
</dbReference>
<dbReference type="InterPro" id="IPR013785">
    <property type="entry name" value="Aldolase_TIM"/>
</dbReference>
<dbReference type="Pfam" id="PF04055">
    <property type="entry name" value="Radical_SAM"/>
    <property type="match status" value="1"/>
</dbReference>
<dbReference type="InterPro" id="IPR006638">
    <property type="entry name" value="Elp3/MiaA/NifB-like_rSAM"/>
</dbReference>
<dbReference type="GO" id="GO:0003824">
    <property type="term" value="F:catalytic activity"/>
    <property type="evidence" value="ECO:0007669"/>
    <property type="project" value="InterPro"/>
</dbReference>
<evidence type="ECO:0000256" key="3">
    <source>
        <dbReference type="ARBA" id="ARBA00023004"/>
    </source>
</evidence>
<evidence type="ECO:0000313" key="7">
    <source>
        <dbReference type="Proteomes" id="UP001172911"/>
    </source>
</evidence>
<dbReference type="GO" id="GO:0046872">
    <property type="term" value="F:metal ion binding"/>
    <property type="evidence" value="ECO:0007669"/>
    <property type="project" value="UniProtKB-KW"/>
</dbReference>
<dbReference type="InterPro" id="IPR056488">
    <property type="entry name" value="Zn_ribbon_HMPTM"/>
</dbReference>
<comment type="caution">
    <text evidence="6">The sequence shown here is derived from an EMBL/GenBank/DDBJ whole genome shotgun (WGS) entry which is preliminary data.</text>
</comment>
<dbReference type="AlphaFoldDB" id="A0AAW7ZE49"/>
<proteinExistence type="predicted"/>
<dbReference type="NCBIfam" id="NF045646">
    <property type="entry name" value="rSAM_Se_TrsS"/>
    <property type="match status" value="1"/>
</dbReference>